<evidence type="ECO:0000256" key="10">
    <source>
        <dbReference type="SAM" id="Phobius"/>
    </source>
</evidence>
<dbReference type="InterPro" id="IPR017766">
    <property type="entry name" value="Sphingomyelinase/PLipase_C"/>
</dbReference>
<dbReference type="UniPathway" id="UPA00222"/>
<dbReference type="Ensembl" id="ENSFTIT00000015432.1">
    <property type="protein sequence ID" value="ENSFTIP00000014804.1"/>
    <property type="gene ID" value="ENSFTIG00000009852.1"/>
</dbReference>
<keyword evidence="10" id="KW-0812">Transmembrane</keyword>
<keyword evidence="13" id="KW-1185">Reference proteome</keyword>
<evidence type="ECO:0000256" key="4">
    <source>
        <dbReference type="ARBA" id="ARBA00012369"/>
    </source>
</evidence>
<evidence type="ECO:0000256" key="5">
    <source>
        <dbReference type="ARBA" id="ARBA00022801"/>
    </source>
</evidence>
<keyword evidence="6" id="KW-0746">Sphingolipid metabolism</keyword>
<comment type="pathway">
    <text evidence="2">Sphingolipid metabolism.</text>
</comment>
<dbReference type="Gene3D" id="3.60.10.10">
    <property type="entry name" value="Endonuclease/exonuclease/phosphatase"/>
    <property type="match status" value="1"/>
</dbReference>
<sequence>MAPSTAGHGGRAGCTRAPTQERGDVVLPLNPLPSHPVPTDTPHMLLRESPFPSRVLVALDRLARWLLTPSSWAVFSLLDLRQTTEERRQARLQRCGRCHSCTRQGLAGSVYVVLLLLSLPLAALGLLLWLPVQAVRRPFAYQYTAGTASVQPWDLRQRRTFTFLSANVCLMPSGLAKFSNLGQTPQRAVYIARHLTQVPPDPPSARASLVKPRQGEVNSYGGTLSTPWQPPGSAAVVAAEPMPAVLSEHFPADADFICLQEVFDGRATTCLRQQLGSIFPHILSEVGALGLWGRRLKLLNSGLFLASRYPLLAVRYHGFPNGAREDALAAKGLLVVQVLLGSVQGQRVVGYIGCTHLQAPAADAAIRDEQLTLGLHWLQLFREEQEQRGDVVAFDIFCGDLNFDNCSRGDELNQQHQLFKVYQDPCRRGPGQDAPWAIGTLLNYLKIYDEPVSTPEKLKRTLSQPSGRHQYLAGPILSSGEPDPAAPGPWQGRRLDYILYRPHHRDPPLQTVSVGTTGWGVPNLPPVSPALTAPLPSRRWQGSPSSPNWPPAPTTCPWSCGSTWPLRPPEPWQQSGNNPATLRCPRSFSFWCKIKASSAVG</sequence>
<feature type="domain" description="Endonuclease/exonuclease/phosphatase" evidence="11">
    <location>
        <begin position="245"/>
        <end position="507"/>
    </location>
</feature>
<dbReference type="InterPro" id="IPR038772">
    <property type="entry name" value="Sph/SMPD2-like"/>
</dbReference>
<evidence type="ECO:0000313" key="12">
    <source>
        <dbReference type="Ensembl" id="ENSFTIP00000014804.1"/>
    </source>
</evidence>
<dbReference type="Pfam" id="PF03372">
    <property type="entry name" value="Exo_endo_phos"/>
    <property type="match status" value="1"/>
</dbReference>
<proteinExistence type="inferred from homology"/>
<evidence type="ECO:0000259" key="11">
    <source>
        <dbReference type="Pfam" id="PF03372"/>
    </source>
</evidence>
<keyword evidence="10" id="KW-0472">Membrane</keyword>
<feature type="transmembrane region" description="Helical" evidence="10">
    <location>
        <begin position="110"/>
        <end position="130"/>
    </location>
</feature>
<evidence type="ECO:0000256" key="9">
    <source>
        <dbReference type="SAM" id="MobiDB-lite"/>
    </source>
</evidence>
<dbReference type="GO" id="GO:0004767">
    <property type="term" value="F:sphingomyelin phosphodiesterase activity"/>
    <property type="evidence" value="ECO:0007669"/>
    <property type="project" value="UniProtKB-EC"/>
</dbReference>
<keyword evidence="6" id="KW-0443">Lipid metabolism</keyword>
<keyword evidence="5" id="KW-0378">Hydrolase</keyword>
<evidence type="ECO:0000256" key="1">
    <source>
        <dbReference type="ARBA" id="ARBA00004760"/>
    </source>
</evidence>
<evidence type="ECO:0000256" key="2">
    <source>
        <dbReference type="ARBA" id="ARBA00004991"/>
    </source>
</evidence>
<dbReference type="AlphaFoldDB" id="A0A8C4UPT6"/>
<comment type="pathway">
    <text evidence="1">Lipid metabolism; sphingolipid metabolism.</text>
</comment>
<organism evidence="12 13">
    <name type="scientific">Falco tinnunculus</name>
    <name type="common">Common kestrel</name>
    <dbReference type="NCBI Taxonomy" id="100819"/>
    <lineage>
        <taxon>Eukaryota</taxon>
        <taxon>Metazoa</taxon>
        <taxon>Chordata</taxon>
        <taxon>Craniata</taxon>
        <taxon>Vertebrata</taxon>
        <taxon>Euteleostomi</taxon>
        <taxon>Archelosauria</taxon>
        <taxon>Archosauria</taxon>
        <taxon>Dinosauria</taxon>
        <taxon>Saurischia</taxon>
        <taxon>Theropoda</taxon>
        <taxon>Coelurosauria</taxon>
        <taxon>Aves</taxon>
        <taxon>Neognathae</taxon>
        <taxon>Neoaves</taxon>
        <taxon>Telluraves</taxon>
        <taxon>Australaves</taxon>
        <taxon>Falconiformes</taxon>
        <taxon>Falconidae</taxon>
        <taxon>Falco</taxon>
    </lineage>
</organism>
<comment type="catalytic activity">
    <reaction evidence="8">
        <text>N-(hexadecanoyl)-sphing-4-enine-1-phosphocholine + H2O = N-hexadecanoylsphing-4-enine + phosphocholine + H(+)</text>
        <dbReference type="Rhea" id="RHEA:45644"/>
        <dbReference type="ChEBI" id="CHEBI:15377"/>
        <dbReference type="ChEBI" id="CHEBI:15378"/>
        <dbReference type="ChEBI" id="CHEBI:72959"/>
        <dbReference type="ChEBI" id="CHEBI:78646"/>
        <dbReference type="ChEBI" id="CHEBI:295975"/>
    </reaction>
    <physiologicalReaction direction="left-to-right" evidence="8">
        <dbReference type="Rhea" id="RHEA:45645"/>
    </physiologicalReaction>
</comment>
<feature type="region of interest" description="Disordered" evidence="9">
    <location>
        <begin position="1"/>
        <end position="20"/>
    </location>
</feature>
<dbReference type="OMA" id="LGCWAPA"/>
<reference evidence="12" key="2">
    <citation type="submission" date="2025-09" db="UniProtKB">
        <authorList>
            <consortium name="Ensembl"/>
        </authorList>
    </citation>
    <scope>IDENTIFICATION</scope>
</reference>
<dbReference type="OrthoDB" id="40902at2759"/>
<dbReference type="InterPro" id="IPR036691">
    <property type="entry name" value="Endo/exonu/phosph_ase_sf"/>
</dbReference>
<keyword evidence="10" id="KW-1133">Transmembrane helix</keyword>
<comment type="catalytic activity">
    <reaction evidence="7">
        <text>a sphingomyelin + H2O = phosphocholine + an N-acylsphing-4-enine + H(+)</text>
        <dbReference type="Rhea" id="RHEA:19253"/>
        <dbReference type="ChEBI" id="CHEBI:15377"/>
        <dbReference type="ChEBI" id="CHEBI:15378"/>
        <dbReference type="ChEBI" id="CHEBI:17636"/>
        <dbReference type="ChEBI" id="CHEBI:52639"/>
        <dbReference type="ChEBI" id="CHEBI:295975"/>
        <dbReference type="EC" id="3.1.4.12"/>
    </reaction>
    <physiologicalReaction direction="left-to-right" evidence="7">
        <dbReference type="Rhea" id="RHEA:19254"/>
    </physiologicalReaction>
</comment>
<dbReference type="InterPro" id="IPR005135">
    <property type="entry name" value="Endo/exonuclease/phosphatase"/>
</dbReference>
<evidence type="ECO:0000313" key="13">
    <source>
        <dbReference type="Proteomes" id="UP000694562"/>
    </source>
</evidence>
<evidence type="ECO:0000256" key="7">
    <source>
        <dbReference type="ARBA" id="ARBA00047268"/>
    </source>
</evidence>
<evidence type="ECO:0000256" key="8">
    <source>
        <dbReference type="ARBA" id="ARBA00049371"/>
    </source>
</evidence>
<dbReference type="GO" id="GO:0005576">
    <property type="term" value="C:extracellular region"/>
    <property type="evidence" value="ECO:0007669"/>
    <property type="project" value="InterPro"/>
</dbReference>
<dbReference type="GO" id="GO:0005737">
    <property type="term" value="C:cytoplasm"/>
    <property type="evidence" value="ECO:0007669"/>
    <property type="project" value="TreeGrafter"/>
</dbReference>
<dbReference type="EC" id="3.1.4.12" evidence="4"/>
<name>A0A8C4UPT6_FALTI</name>
<reference evidence="12" key="1">
    <citation type="submission" date="2025-08" db="UniProtKB">
        <authorList>
            <consortium name="Ensembl"/>
        </authorList>
    </citation>
    <scope>IDENTIFICATION</scope>
</reference>
<dbReference type="PANTHER" id="PTHR16320:SF9">
    <property type="entry name" value="SPHINGOMYELIN PHOSPHODIESTERASE 5"/>
    <property type="match status" value="1"/>
</dbReference>
<dbReference type="GO" id="GO:0016020">
    <property type="term" value="C:membrane"/>
    <property type="evidence" value="ECO:0007669"/>
    <property type="project" value="GOC"/>
</dbReference>
<accession>A0A8C4UPT6</accession>
<dbReference type="GO" id="GO:0006684">
    <property type="term" value="P:sphingomyelin metabolic process"/>
    <property type="evidence" value="ECO:0007669"/>
    <property type="project" value="TreeGrafter"/>
</dbReference>
<evidence type="ECO:0000256" key="6">
    <source>
        <dbReference type="ARBA" id="ARBA00022919"/>
    </source>
</evidence>
<dbReference type="CDD" id="cd09078">
    <property type="entry name" value="nSMase"/>
    <property type="match status" value="1"/>
</dbReference>
<evidence type="ECO:0000256" key="3">
    <source>
        <dbReference type="ARBA" id="ARBA00006335"/>
    </source>
</evidence>
<dbReference type="Proteomes" id="UP000694562">
    <property type="component" value="Unplaced"/>
</dbReference>
<comment type="similarity">
    <text evidence="3">Belongs to the neutral sphingomyelinase family.</text>
</comment>
<dbReference type="SUPFAM" id="SSF56219">
    <property type="entry name" value="DNase I-like"/>
    <property type="match status" value="1"/>
</dbReference>
<protein>
    <recommendedName>
        <fullName evidence="4">sphingomyelin phosphodiesterase</fullName>
        <ecNumber evidence="4">3.1.4.12</ecNumber>
    </recommendedName>
</protein>
<dbReference type="PANTHER" id="PTHR16320">
    <property type="entry name" value="SPHINGOMYELINASE FAMILY MEMBER"/>
    <property type="match status" value="1"/>
</dbReference>